<proteinExistence type="inferred from homology"/>
<dbReference type="STRING" id="1858805.M5GC25"/>
<evidence type="ECO:0000313" key="7">
    <source>
        <dbReference type="EMBL" id="EJU06030.1"/>
    </source>
</evidence>
<dbReference type="HOGENOM" id="CLU_091805_0_1_1"/>
<evidence type="ECO:0000256" key="1">
    <source>
        <dbReference type="ARBA" id="ARBA00004141"/>
    </source>
</evidence>
<name>M5GC25_DACPD</name>
<keyword evidence="3 6" id="KW-0812">Transmembrane</keyword>
<dbReference type="CDD" id="cd15904">
    <property type="entry name" value="TSPO_MBR"/>
    <property type="match status" value="1"/>
</dbReference>
<dbReference type="GO" id="GO:0033013">
    <property type="term" value="P:tetrapyrrole metabolic process"/>
    <property type="evidence" value="ECO:0007669"/>
    <property type="project" value="UniProtKB-ARBA"/>
</dbReference>
<feature type="transmembrane region" description="Helical" evidence="6">
    <location>
        <begin position="58"/>
        <end position="78"/>
    </location>
</feature>
<reference evidence="7 8" key="1">
    <citation type="journal article" date="2012" name="Science">
        <title>The Paleozoic origin of enzymatic lignin decomposition reconstructed from 31 fungal genomes.</title>
        <authorList>
            <person name="Floudas D."/>
            <person name="Binder M."/>
            <person name="Riley R."/>
            <person name="Barry K."/>
            <person name="Blanchette R.A."/>
            <person name="Henrissat B."/>
            <person name="Martinez A.T."/>
            <person name="Otillar R."/>
            <person name="Spatafora J.W."/>
            <person name="Yadav J.S."/>
            <person name="Aerts A."/>
            <person name="Benoit I."/>
            <person name="Boyd A."/>
            <person name="Carlson A."/>
            <person name="Copeland A."/>
            <person name="Coutinho P.M."/>
            <person name="de Vries R.P."/>
            <person name="Ferreira P."/>
            <person name="Findley K."/>
            <person name="Foster B."/>
            <person name="Gaskell J."/>
            <person name="Glotzer D."/>
            <person name="Gorecki P."/>
            <person name="Heitman J."/>
            <person name="Hesse C."/>
            <person name="Hori C."/>
            <person name="Igarashi K."/>
            <person name="Jurgens J.A."/>
            <person name="Kallen N."/>
            <person name="Kersten P."/>
            <person name="Kohler A."/>
            <person name="Kuees U."/>
            <person name="Kumar T.K.A."/>
            <person name="Kuo A."/>
            <person name="LaButti K."/>
            <person name="Larrondo L.F."/>
            <person name="Lindquist E."/>
            <person name="Ling A."/>
            <person name="Lombard V."/>
            <person name="Lucas S."/>
            <person name="Lundell T."/>
            <person name="Martin R."/>
            <person name="McLaughlin D.J."/>
            <person name="Morgenstern I."/>
            <person name="Morin E."/>
            <person name="Murat C."/>
            <person name="Nagy L.G."/>
            <person name="Nolan M."/>
            <person name="Ohm R.A."/>
            <person name="Patyshakuliyeva A."/>
            <person name="Rokas A."/>
            <person name="Ruiz-Duenas F.J."/>
            <person name="Sabat G."/>
            <person name="Salamov A."/>
            <person name="Samejima M."/>
            <person name="Schmutz J."/>
            <person name="Slot J.C."/>
            <person name="St John F."/>
            <person name="Stenlid J."/>
            <person name="Sun H."/>
            <person name="Sun S."/>
            <person name="Syed K."/>
            <person name="Tsang A."/>
            <person name="Wiebenga A."/>
            <person name="Young D."/>
            <person name="Pisabarro A."/>
            <person name="Eastwood D.C."/>
            <person name="Martin F."/>
            <person name="Cullen D."/>
            <person name="Grigoriev I.V."/>
            <person name="Hibbett D.S."/>
        </authorList>
    </citation>
    <scope>NUCLEOTIDE SEQUENCE [LARGE SCALE GENOMIC DNA]</scope>
    <source>
        <strain evidence="7 8">DJM-731 SS1</strain>
    </source>
</reference>
<evidence type="ECO:0000256" key="2">
    <source>
        <dbReference type="ARBA" id="ARBA00007524"/>
    </source>
</evidence>
<accession>M5GC25</accession>
<dbReference type="Pfam" id="PF03073">
    <property type="entry name" value="TspO_MBR"/>
    <property type="match status" value="1"/>
</dbReference>
<sequence length="187" mass="20382">MPIIALPPLLVELPRSPILAVGIPIVLGSLSGFPTLKVAASSWYNGLKAPPGRPPRQVFAFVWPVLYAAMGYASHIAVRSLDNSLSPVTKQAAADGLALYWGQLALNLAWTPIFFGLKNRLVGLIDLSALTGAAYYMTYKLHEATEGKTTYFLGPYCAWLTFALYLNGGVWYMNRNYELKGKGKADV</sequence>
<dbReference type="InterPro" id="IPR004307">
    <property type="entry name" value="TspO_MBR"/>
</dbReference>
<evidence type="ECO:0000256" key="3">
    <source>
        <dbReference type="ARBA" id="ARBA00022692"/>
    </source>
</evidence>
<dbReference type="GO" id="GO:0005741">
    <property type="term" value="C:mitochondrial outer membrane"/>
    <property type="evidence" value="ECO:0007669"/>
    <property type="project" value="TreeGrafter"/>
</dbReference>
<comment type="subcellular location">
    <subcellularLocation>
        <location evidence="1">Membrane</location>
        <topology evidence="1">Multi-pass membrane protein</topology>
    </subcellularLocation>
</comment>
<evidence type="ECO:0000313" key="8">
    <source>
        <dbReference type="Proteomes" id="UP000030653"/>
    </source>
</evidence>
<feature type="transmembrane region" description="Helical" evidence="6">
    <location>
        <begin position="151"/>
        <end position="172"/>
    </location>
</feature>
<feature type="non-terminal residue" evidence="7">
    <location>
        <position position="187"/>
    </location>
</feature>
<gene>
    <name evidence="7" type="ORF">DACRYDRAFT_19359</name>
</gene>
<dbReference type="PANTHER" id="PTHR10057">
    <property type="entry name" value="PERIPHERAL-TYPE BENZODIAZEPINE RECEPTOR"/>
    <property type="match status" value="1"/>
</dbReference>
<keyword evidence="4 6" id="KW-1133">Transmembrane helix</keyword>
<protein>
    <submittedName>
        <fullName evidence="7">TspO/MBR-related protein</fullName>
    </submittedName>
</protein>
<feature type="transmembrane region" description="Helical" evidence="6">
    <location>
        <begin position="18"/>
        <end position="38"/>
    </location>
</feature>
<dbReference type="OMA" id="WSWLFFG"/>
<evidence type="ECO:0000256" key="5">
    <source>
        <dbReference type="ARBA" id="ARBA00023136"/>
    </source>
</evidence>
<dbReference type="AlphaFoldDB" id="M5GC25"/>
<dbReference type="InterPro" id="IPR038330">
    <property type="entry name" value="TspO/MBR-related_sf"/>
</dbReference>
<dbReference type="Gene3D" id="1.20.1260.100">
    <property type="entry name" value="TspO/MBR protein"/>
    <property type="match status" value="1"/>
</dbReference>
<evidence type="ECO:0000256" key="4">
    <source>
        <dbReference type="ARBA" id="ARBA00022989"/>
    </source>
</evidence>
<dbReference type="EMBL" id="JH795855">
    <property type="protein sequence ID" value="EJU06030.1"/>
    <property type="molecule type" value="Genomic_DNA"/>
</dbReference>
<keyword evidence="8" id="KW-1185">Reference proteome</keyword>
<dbReference type="RefSeq" id="XP_040632924.1">
    <property type="nucleotide sequence ID" value="XM_040771469.1"/>
</dbReference>
<comment type="similarity">
    <text evidence="2">Belongs to the TspO/BZRP family.</text>
</comment>
<dbReference type="PANTHER" id="PTHR10057:SF0">
    <property type="entry name" value="TRANSLOCATOR PROTEIN"/>
    <property type="match status" value="1"/>
</dbReference>
<dbReference type="Proteomes" id="UP000030653">
    <property type="component" value="Unassembled WGS sequence"/>
</dbReference>
<dbReference type="OrthoDB" id="8841220at2759"/>
<feature type="transmembrane region" description="Helical" evidence="6">
    <location>
        <begin position="122"/>
        <end position="139"/>
    </location>
</feature>
<organism evidence="7 8">
    <name type="scientific">Dacryopinax primogenitus (strain DJM 731)</name>
    <name type="common">Brown rot fungus</name>
    <dbReference type="NCBI Taxonomy" id="1858805"/>
    <lineage>
        <taxon>Eukaryota</taxon>
        <taxon>Fungi</taxon>
        <taxon>Dikarya</taxon>
        <taxon>Basidiomycota</taxon>
        <taxon>Agaricomycotina</taxon>
        <taxon>Dacrymycetes</taxon>
        <taxon>Dacrymycetales</taxon>
        <taxon>Dacrymycetaceae</taxon>
        <taxon>Dacryopinax</taxon>
    </lineage>
</organism>
<keyword evidence="5 6" id="KW-0472">Membrane</keyword>
<dbReference type="GeneID" id="63686531"/>
<evidence type="ECO:0000256" key="6">
    <source>
        <dbReference type="SAM" id="Phobius"/>
    </source>
</evidence>
<dbReference type="FunFam" id="1.20.1260.100:FF:000001">
    <property type="entry name" value="translocator protein 2"/>
    <property type="match status" value="1"/>
</dbReference>
<feature type="transmembrane region" description="Helical" evidence="6">
    <location>
        <begin position="98"/>
        <end position="115"/>
    </location>
</feature>